<feature type="coiled-coil region" evidence="1">
    <location>
        <begin position="268"/>
        <end position="295"/>
    </location>
</feature>
<feature type="region of interest" description="Disordered" evidence="2">
    <location>
        <begin position="444"/>
        <end position="474"/>
    </location>
</feature>
<dbReference type="EMBL" id="JAGPXC010000009">
    <property type="protein sequence ID" value="KAH6647137.1"/>
    <property type="molecule type" value="Genomic_DNA"/>
</dbReference>
<reference evidence="4" key="1">
    <citation type="journal article" date="2021" name="Nat. Commun.">
        <title>Genetic determinants of endophytism in the Arabidopsis root mycobiome.</title>
        <authorList>
            <person name="Mesny F."/>
            <person name="Miyauchi S."/>
            <person name="Thiergart T."/>
            <person name="Pickel B."/>
            <person name="Atanasova L."/>
            <person name="Karlsson M."/>
            <person name="Huettel B."/>
            <person name="Barry K.W."/>
            <person name="Haridas S."/>
            <person name="Chen C."/>
            <person name="Bauer D."/>
            <person name="Andreopoulos W."/>
            <person name="Pangilinan J."/>
            <person name="LaButti K."/>
            <person name="Riley R."/>
            <person name="Lipzen A."/>
            <person name="Clum A."/>
            <person name="Drula E."/>
            <person name="Henrissat B."/>
            <person name="Kohler A."/>
            <person name="Grigoriev I.V."/>
            <person name="Martin F.M."/>
            <person name="Hacquard S."/>
        </authorList>
    </citation>
    <scope>NUCLEOTIDE SEQUENCE</scope>
    <source>
        <strain evidence="4">MPI-SDFR-AT-0073</strain>
    </source>
</reference>
<evidence type="ECO:0000259" key="3">
    <source>
        <dbReference type="Pfam" id="PF24852"/>
    </source>
</evidence>
<dbReference type="OrthoDB" id="4777865at2759"/>
<dbReference type="Pfam" id="PF24852">
    <property type="entry name" value="DUF7726"/>
    <property type="match status" value="1"/>
</dbReference>
<evidence type="ECO:0000313" key="5">
    <source>
        <dbReference type="Proteomes" id="UP000758603"/>
    </source>
</evidence>
<protein>
    <recommendedName>
        <fullName evidence="3">DUF7726 domain-containing protein</fullName>
    </recommendedName>
</protein>
<sequence length="474" mass="55355">MEYLDEQQVKELVLERLRVHADIKQPMIKKIRYRVTAADYFSRDDYQGGLVQEGERHYRKDGTEHTFEHVSLAKLLESAEATIGWAVKESNRTMVFERVMDDIPGRKEIPVWDKPIVTPSDTIQTPFSESRRRRKYRKTNEKMLADLAAASNLGKETIKSLALSITWSDAYGDGTCAMSLYNNVITGGRLGRDHKLEDVPNHYARDMVMDYINDTVAEEFRDKARAAVFSDLDPEEIEEYCRIRQERKHNIERKGFLRGIERGLILLVEPTEEHIRKFEEKMERIEKQHNILEDKKNGVTTWQETETILSQQEAFDAIDDKVDMKPKEKSPYTPSHHLTRSVITPGLMANDEERQIEPPHFLDRDCDQVRVMIKRFTSEGGWSVDDFRQALEVNRPRLTAFLRKRGPRDGIKTRVFQLSLEFFYRREELGLRFTRPESSVLKELDLNSGPKRRRSGKYNYAPNESPKGKRTKAQ</sequence>
<evidence type="ECO:0000256" key="2">
    <source>
        <dbReference type="SAM" id="MobiDB-lite"/>
    </source>
</evidence>
<gene>
    <name evidence="4" type="ORF">BKA67DRAFT_663481</name>
</gene>
<evidence type="ECO:0000313" key="4">
    <source>
        <dbReference type="EMBL" id="KAH6647137.1"/>
    </source>
</evidence>
<proteinExistence type="predicted"/>
<dbReference type="InterPro" id="IPR056143">
    <property type="entry name" value="DUF7726"/>
</dbReference>
<name>A0A9P8UDC1_9PEZI</name>
<dbReference type="RefSeq" id="XP_045953651.1">
    <property type="nucleotide sequence ID" value="XM_046108188.1"/>
</dbReference>
<dbReference type="GeneID" id="70137079"/>
<keyword evidence="1" id="KW-0175">Coiled coil</keyword>
<dbReference type="AlphaFoldDB" id="A0A9P8UDC1"/>
<organism evidence="4 5">
    <name type="scientific">Truncatella angustata</name>
    <dbReference type="NCBI Taxonomy" id="152316"/>
    <lineage>
        <taxon>Eukaryota</taxon>
        <taxon>Fungi</taxon>
        <taxon>Dikarya</taxon>
        <taxon>Ascomycota</taxon>
        <taxon>Pezizomycotina</taxon>
        <taxon>Sordariomycetes</taxon>
        <taxon>Xylariomycetidae</taxon>
        <taxon>Amphisphaeriales</taxon>
        <taxon>Sporocadaceae</taxon>
        <taxon>Truncatella</taxon>
    </lineage>
</organism>
<dbReference type="Proteomes" id="UP000758603">
    <property type="component" value="Unassembled WGS sequence"/>
</dbReference>
<accession>A0A9P8UDC1</accession>
<keyword evidence="5" id="KW-1185">Reference proteome</keyword>
<comment type="caution">
    <text evidence="4">The sequence shown here is derived from an EMBL/GenBank/DDBJ whole genome shotgun (WGS) entry which is preliminary data.</text>
</comment>
<feature type="domain" description="DUF7726" evidence="3">
    <location>
        <begin position="363"/>
        <end position="431"/>
    </location>
</feature>
<evidence type="ECO:0000256" key="1">
    <source>
        <dbReference type="SAM" id="Coils"/>
    </source>
</evidence>